<evidence type="ECO:0000313" key="4">
    <source>
        <dbReference type="EMBL" id="RNA37536.1"/>
    </source>
</evidence>
<gene>
    <name evidence="4" type="ORF">BpHYR1_003763</name>
</gene>
<dbReference type="InterPro" id="IPR005674">
    <property type="entry name" value="CocE/Ser_esterase"/>
</dbReference>
<dbReference type="GO" id="GO:0008239">
    <property type="term" value="F:dipeptidyl-peptidase activity"/>
    <property type="evidence" value="ECO:0007669"/>
    <property type="project" value="InterPro"/>
</dbReference>
<evidence type="ECO:0000259" key="3">
    <source>
        <dbReference type="SMART" id="SM00939"/>
    </source>
</evidence>
<keyword evidence="2" id="KW-0732">Signal</keyword>
<feature type="chain" id="PRO_5018024944" evidence="2">
    <location>
        <begin position="20"/>
        <end position="586"/>
    </location>
</feature>
<organism evidence="4 5">
    <name type="scientific">Brachionus plicatilis</name>
    <name type="common">Marine rotifer</name>
    <name type="synonym">Brachionus muelleri</name>
    <dbReference type="NCBI Taxonomy" id="10195"/>
    <lineage>
        <taxon>Eukaryota</taxon>
        <taxon>Metazoa</taxon>
        <taxon>Spiralia</taxon>
        <taxon>Gnathifera</taxon>
        <taxon>Rotifera</taxon>
        <taxon>Eurotatoria</taxon>
        <taxon>Monogononta</taxon>
        <taxon>Pseudotrocha</taxon>
        <taxon>Ploima</taxon>
        <taxon>Brachionidae</taxon>
        <taxon>Brachionus</taxon>
    </lineage>
</organism>
<dbReference type="InterPro" id="IPR008979">
    <property type="entry name" value="Galactose-bd-like_sf"/>
</dbReference>
<comment type="caution">
    <text evidence="4">The sequence shown here is derived from an EMBL/GenBank/DDBJ whole genome shotgun (WGS) entry which is preliminary data.</text>
</comment>
<feature type="signal peptide" evidence="2">
    <location>
        <begin position="1"/>
        <end position="19"/>
    </location>
</feature>
<dbReference type="Gene3D" id="2.60.120.260">
    <property type="entry name" value="Galactose-binding domain-like"/>
    <property type="match status" value="1"/>
</dbReference>
<dbReference type="InterPro" id="IPR029058">
    <property type="entry name" value="AB_hydrolase_fold"/>
</dbReference>
<dbReference type="AlphaFoldDB" id="A0A3M7SP72"/>
<dbReference type="EMBL" id="REGN01001033">
    <property type="protein sequence ID" value="RNA37536.1"/>
    <property type="molecule type" value="Genomic_DNA"/>
</dbReference>
<proteinExistence type="predicted"/>
<evidence type="ECO:0000313" key="5">
    <source>
        <dbReference type="Proteomes" id="UP000276133"/>
    </source>
</evidence>
<keyword evidence="5" id="KW-1185">Reference proteome</keyword>
<evidence type="ECO:0000256" key="2">
    <source>
        <dbReference type="SAM" id="SignalP"/>
    </source>
</evidence>
<sequence length="586" mass="67005">MILHKIFLIFLLRCTGLLSSDEFRTEFVLMRDGKKLAVDFYRSSTIEKLPAILEMTPYGRNLGFTFRGESEFWYRNGYIFVIADTRGTGDSEGDFEFFSEDGDDGFDLIEWIGKQPWSNGKVAMRGSSYSGTNQWYVAARKPKNLFCINPSATLGRPLDLPPYNNAFSLNWAFGWIAKSANLPNNSMKWINPDPSQWLKHRPLYTLDEFVTGRVLPLYRKFLQHPIIDSYWDLLVLKPDNYSQIDIPSLSFTGWFDGTMYGTIMHFKDISKHSPRKNDHFLIVGPYSHGNAPDGGLDFQTGKPIKHLGDLILEDNAFLPGLNMTKEFYDWCLKDGPRPSWKPAKVYITGTNAWREGSYFLTDNLEDKYLYLKSGNGAASIKGDGELDFDCPQYGSDSFEYNPDEPVKSDLSKNVVLPVDMNFYLNRSDFLVYTSQVVKQAFTIFGEVKLELTFSSSVRDTDFVAFLMDVDENNRSIKLGSKETFQLRTRYRYGFDKEVLMEPNKIYNLTIDMHEMGHTFLPGHRVRLAITSSFYPIISANLNTGNSIAFDMGPAIKCSQTIYHGMPSNGLTSRIHFKSNDLNKDCF</sequence>
<dbReference type="NCBIfam" id="TIGR00976">
    <property type="entry name" value="CocE_NonD"/>
    <property type="match status" value="1"/>
</dbReference>
<dbReference type="SUPFAM" id="SSF53474">
    <property type="entry name" value="alpha/beta-Hydrolases"/>
    <property type="match status" value="1"/>
</dbReference>
<keyword evidence="1" id="KW-0378">Hydrolase</keyword>
<reference evidence="4 5" key="1">
    <citation type="journal article" date="2018" name="Sci. Rep.">
        <title>Genomic signatures of local adaptation to the degree of environmental predictability in rotifers.</title>
        <authorList>
            <person name="Franch-Gras L."/>
            <person name="Hahn C."/>
            <person name="Garcia-Roger E.M."/>
            <person name="Carmona M.J."/>
            <person name="Serra M."/>
            <person name="Gomez A."/>
        </authorList>
    </citation>
    <scope>NUCLEOTIDE SEQUENCE [LARGE SCALE GENOMIC DNA]</scope>
    <source>
        <strain evidence="4">HYR1</strain>
    </source>
</reference>
<dbReference type="Pfam" id="PF08530">
    <property type="entry name" value="PepX_C"/>
    <property type="match status" value="1"/>
</dbReference>
<evidence type="ECO:0000256" key="1">
    <source>
        <dbReference type="ARBA" id="ARBA00022801"/>
    </source>
</evidence>
<dbReference type="OrthoDB" id="416441at2759"/>
<name>A0A3M7SP72_BRAPC</name>
<accession>A0A3M7SP72</accession>
<dbReference type="InterPro" id="IPR050585">
    <property type="entry name" value="Xaa-Pro_dipeptidyl-ppase/CocE"/>
</dbReference>
<dbReference type="Pfam" id="PF02129">
    <property type="entry name" value="Peptidase_S15"/>
    <property type="match status" value="1"/>
</dbReference>
<dbReference type="SUPFAM" id="SSF49785">
    <property type="entry name" value="Galactose-binding domain-like"/>
    <property type="match status" value="1"/>
</dbReference>
<dbReference type="Gene3D" id="3.40.50.1820">
    <property type="entry name" value="alpha/beta hydrolase"/>
    <property type="match status" value="1"/>
</dbReference>
<dbReference type="SMART" id="SM00939">
    <property type="entry name" value="PepX_C"/>
    <property type="match status" value="1"/>
</dbReference>
<dbReference type="InterPro" id="IPR013736">
    <property type="entry name" value="Xaa-Pro_dipept_C"/>
</dbReference>
<dbReference type="PANTHER" id="PTHR43056">
    <property type="entry name" value="PEPTIDASE S9 PROLYL OLIGOPEPTIDASE"/>
    <property type="match status" value="1"/>
</dbReference>
<dbReference type="InterPro" id="IPR000383">
    <property type="entry name" value="Xaa-Pro-like_dom"/>
</dbReference>
<dbReference type="Proteomes" id="UP000276133">
    <property type="component" value="Unassembled WGS sequence"/>
</dbReference>
<dbReference type="STRING" id="10195.A0A3M7SP72"/>
<dbReference type="Gene3D" id="1.10.3020.10">
    <property type="entry name" value="alpha-amino acid ester hydrolase ( Helical cap domain)"/>
    <property type="match status" value="1"/>
</dbReference>
<protein>
    <submittedName>
        <fullName evidence="4">X-Pro dipeptidyl-peptidase</fullName>
    </submittedName>
</protein>
<dbReference type="PANTHER" id="PTHR43056:SF10">
    <property type="entry name" value="COCE_NOND FAMILY, PUTATIVE (AFU_ORTHOLOGUE AFUA_7G00600)-RELATED"/>
    <property type="match status" value="1"/>
</dbReference>
<feature type="domain" description="Xaa-Pro dipeptidyl-peptidase C-terminal" evidence="3">
    <location>
        <begin position="325"/>
        <end position="572"/>
    </location>
</feature>